<evidence type="ECO:0000259" key="6">
    <source>
        <dbReference type="Pfam" id="PF07980"/>
    </source>
</evidence>
<organism evidence="8 9">
    <name type="scientific">Sphingobacterium bambusae</name>
    <dbReference type="NCBI Taxonomy" id="662858"/>
    <lineage>
        <taxon>Bacteria</taxon>
        <taxon>Pseudomonadati</taxon>
        <taxon>Bacteroidota</taxon>
        <taxon>Sphingobacteriia</taxon>
        <taxon>Sphingobacteriales</taxon>
        <taxon>Sphingobacteriaceae</taxon>
        <taxon>Sphingobacterium</taxon>
    </lineage>
</organism>
<evidence type="ECO:0000313" key="9">
    <source>
        <dbReference type="Proteomes" id="UP001597525"/>
    </source>
</evidence>
<comment type="subcellular location">
    <subcellularLocation>
        <location evidence="1">Cell outer membrane</location>
    </subcellularLocation>
</comment>
<dbReference type="InterPro" id="IPR033985">
    <property type="entry name" value="SusD-like_N"/>
</dbReference>
<dbReference type="InterPro" id="IPR011990">
    <property type="entry name" value="TPR-like_helical_dom_sf"/>
</dbReference>
<protein>
    <submittedName>
        <fullName evidence="8">RagB/SusD family nutrient uptake outer membrane protein</fullName>
    </submittedName>
</protein>
<dbReference type="PROSITE" id="PS51257">
    <property type="entry name" value="PROKAR_LIPOPROTEIN"/>
    <property type="match status" value="1"/>
</dbReference>
<evidence type="ECO:0000256" key="3">
    <source>
        <dbReference type="ARBA" id="ARBA00022729"/>
    </source>
</evidence>
<keyword evidence="4" id="KW-0472">Membrane</keyword>
<evidence type="ECO:0000256" key="4">
    <source>
        <dbReference type="ARBA" id="ARBA00023136"/>
    </source>
</evidence>
<proteinExistence type="inferred from homology"/>
<dbReference type="Proteomes" id="UP001597525">
    <property type="component" value="Unassembled WGS sequence"/>
</dbReference>
<reference evidence="9" key="1">
    <citation type="journal article" date="2019" name="Int. J. Syst. Evol. Microbiol.">
        <title>The Global Catalogue of Microorganisms (GCM) 10K type strain sequencing project: providing services to taxonomists for standard genome sequencing and annotation.</title>
        <authorList>
            <consortium name="The Broad Institute Genomics Platform"/>
            <consortium name="The Broad Institute Genome Sequencing Center for Infectious Disease"/>
            <person name="Wu L."/>
            <person name="Ma J."/>
        </authorList>
    </citation>
    <scope>NUCLEOTIDE SEQUENCE [LARGE SCALE GENOMIC DNA]</scope>
    <source>
        <strain evidence="9">KCTC 22814</strain>
    </source>
</reference>
<dbReference type="Pfam" id="PF14322">
    <property type="entry name" value="SusD-like_3"/>
    <property type="match status" value="1"/>
</dbReference>
<comment type="similarity">
    <text evidence="2">Belongs to the SusD family.</text>
</comment>
<comment type="caution">
    <text evidence="8">The sequence shown here is derived from an EMBL/GenBank/DDBJ whole genome shotgun (WGS) entry which is preliminary data.</text>
</comment>
<accession>A0ABW6BE73</accession>
<sequence length="534" mass="57184">MITKRAYTFVAATLLFAMSGCKDFTELEPLNNLSETLAFSTPENIELSVNGVYQAAAVGEYEGGAGRGYPFGAASTQQGEMRGEDMVNLQAFYAFTYESNYTTVTANNKNHWEQLYALINQANVMIEGVATAVSQGIISADVGAAYEAEGRFLRALSHHELLVYFCRPYADGNGSHPGVPYRTVAVTSGTAVNENTSLGRGTVAQAYTNILADLDFAEQNLPTQRAGATHVSRATSGAAIALKTRVKLHQLDYAGVIVEANKLGATGASPFTSSLGGYQLEVSPDEPFLNNSGNRESIFSVANSAVSNGGVNGALANMFAGSGANPTGAAGGRDLIATSPILWNASFWVDGDLRRELLHFRQTGGTAAYALVYTSKYRSYGVFADWAPIIRYAEVLLNSSEAHARTGNSVQSLALLNAVRDRSVPVSASFGTTPPADLIQAVLNERRIEFTAEGRRWPDIHRLGVDPVYGTGGIPAKIEFASLNGQASYNNLNPPTIARNIVAVPYSDFRFIWPIPQSELQANPTLAGEQNPEY</sequence>
<name>A0ABW6BE73_9SPHI</name>
<gene>
    <name evidence="8" type="ORF">ACFS7Y_06415</name>
</gene>
<dbReference type="CDD" id="cd08977">
    <property type="entry name" value="SusD"/>
    <property type="match status" value="1"/>
</dbReference>
<keyword evidence="3" id="KW-0732">Signal</keyword>
<evidence type="ECO:0000256" key="1">
    <source>
        <dbReference type="ARBA" id="ARBA00004442"/>
    </source>
</evidence>
<evidence type="ECO:0000256" key="2">
    <source>
        <dbReference type="ARBA" id="ARBA00006275"/>
    </source>
</evidence>
<keyword evidence="9" id="KW-1185">Reference proteome</keyword>
<dbReference type="RefSeq" id="WP_320182707.1">
    <property type="nucleotide sequence ID" value="NZ_CP138332.1"/>
</dbReference>
<evidence type="ECO:0000313" key="8">
    <source>
        <dbReference type="EMBL" id="MFD2967010.1"/>
    </source>
</evidence>
<keyword evidence="5" id="KW-0998">Cell outer membrane</keyword>
<dbReference type="Pfam" id="PF07980">
    <property type="entry name" value="SusD_RagB"/>
    <property type="match status" value="1"/>
</dbReference>
<evidence type="ECO:0000256" key="5">
    <source>
        <dbReference type="ARBA" id="ARBA00023237"/>
    </source>
</evidence>
<dbReference type="EMBL" id="JBHUPB010000004">
    <property type="protein sequence ID" value="MFD2967010.1"/>
    <property type="molecule type" value="Genomic_DNA"/>
</dbReference>
<dbReference type="Gene3D" id="1.25.40.390">
    <property type="match status" value="1"/>
</dbReference>
<evidence type="ECO:0000259" key="7">
    <source>
        <dbReference type="Pfam" id="PF14322"/>
    </source>
</evidence>
<feature type="domain" description="SusD-like N-terminal" evidence="7">
    <location>
        <begin position="74"/>
        <end position="248"/>
    </location>
</feature>
<dbReference type="InterPro" id="IPR012944">
    <property type="entry name" value="SusD_RagB_dom"/>
</dbReference>
<feature type="domain" description="RagB/SusD" evidence="6">
    <location>
        <begin position="377"/>
        <end position="534"/>
    </location>
</feature>
<dbReference type="SUPFAM" id="SSF48452">
    <property type="entry name" value="TPR-like"/>
    <property type="match status" value="1"/>
</dbReference>